<dbReference type="RefSeq" id="WP_158676250.1">
    <property type="nucleotide sequence ID" value="NZ_RAHC01000114.1"/>
</dbReference>
<evidence type="ECO:0000313" key="1">
    <source>
        <dbReference type="EMBL" id="RUP70504.1"/>
    </source>
</evidence>
<dbReference type="EMBL" id="RAHC01000114">
    <property type="protein sequence ID" value="RUP70504.1"/>
    <property type="molecule type" value="Genomic_DNA"/>
</dbReference>
<name>A0A3S0SJU9_9MOLU</name>
<proteinExistence type="predicted"/>
<evidence type="ECO:0000313" key="2">
    <source>
        <dbReference type="Proteomes" id="UP000274545"/>
    </source>
</evidence>
<protein>
    <submittedName>
        <fullName evidence="1">Uncharacterized protein</fullName>
    </submittedName>
</protein>
<reference evidence="1 2" key="1">
    <citation type="journal article" date="2019" name="Genome Biol. Evol.">
        <title>Toxin and genome evolution in a Drosophila defensive symbiosis.</title>
        <authorList>
            <person name="Ballinger M.J."/>
            <person name="Gawryluk R.M."/>
            <person name="Perlman S.J."/>
        </authorList>
    </citation>
    <scope>NUCLEOTIDE SEQUENCE [LARGE SCALE GENOMIC DNA]</scope>
    <source>
        <strain evidence="2">sNeo</strain>
    </source>
</reference>
<gene>
    <name evidence="1" type="ORF">D6D54_09480</name>
</gene>
<comment type="caution">
    <text evidence="1">The sequence shown here is derived from an EMBL/GenBank/DDBJ whole genome shotgun (WGS) entry which is preliminary data.</text>
</comment>
<organism evidence="1 2">
    <name type="scientific">Spiroplasma poulsonii</name>
    <dbReference type="NCBI Taxonomy" id="2138"/>
    <lineage>
        <taxon>Bacteria</taxon>
        <taxon>Bacillati</taxon>
        <taxon>Mycoplasmatota</taxon>
        <taxon>Mollicutes</taxon>
        <taxon>Entomoplasmatales</taxon>
        <taxon>Spiroplasmataceae</taxon>
        <taxon>Spiroplasma</taxon>
    </lineage>
</organism>
<feature type="non-terminal residue" evidence="1">
    <location>
        <position position="1"/>
    </location>
</feature>
<sequence length="125" mass="14334">AGNFKGEQLTKIYDWLLTNYYKINRHHVPAIAKGAQQTQAEVAGVNIQTNASYEQMIYIREIKLTEFIIKLIKYDNAILNSRTFNIKNIDELIVGVSLPVNATLNRQLKNNENIINMPNEEGEQK</sequence>
<dbReference type="Proteomes" id="UP000274545">
    <property type="component" value="Unassembled WGS sequence"/>
</dbReference>
<dbReference type="AlphaFoldDB" id="A0A3S0SJU9"/>
<accession>A0A3S0SJU9</accession>